<dbReference type="SUPFAM" id="SSF56112">
    <property type="entry name" value="Protein kinase-like (PK-like)"/>
    <property type="match status" value="1"/>
</dbReference>
<gene>
    <name evidence="4" type="ORF">C2S_12714</name>
</gene>
<accession>A0A9Q9S0Q2</accession>
<feature type="region of interest" description="Disordered" evidence="2">
    <location>
        <begin position="701"/>
        <end position="760"/>
    </location>
</feature>
<evidence type="ECO:0000313" key="5">
    <source>
        <dbReference type="Proteomes" id="UP000760494"/>
    </source>
</evidence>
<dbReference type="PANTHER" id="PTHR21310">
    <property type="entry name" value="AMINOGLYCOSIDE PHOSPHOTRANSFERASE-RELATED-RELATED"/>
    <property type="match status" value="1"/>
</dbReference>
<dbReference type="InterPro" id="IPR011009">
    <property type="entry name" value="Kinase-like_dom_sf"/>
</dbReference>
<comment type="caution">
    <text evidence="4">The sequence shown here is derived from an EMBL/GenBank/DDBJ whole genome shotgun (WGS) entry which is preliminary data.</text>
</comment>
<dbReference type="EMBL" id="CABFJX010000417">
    <property type="protein sequence ID" value="VTT82865.1"/>
    <property type="molecule type" value="Genomic_DNA"/>
</dbReference>
<feature type="coiled-coil region" evidence="1">
    <location>
        <begin position="817"/>
        <end position="851"/>
    </location>
</feature>
<dbReference type="InterPro" id="IPR002575">
    <property type="entry name" value="Aminoglycoside_PTrfase"/>
</dbReference>
<evidence type="ECO:0000256" key="2">
    <source>
        <dbReference type="SAM" id="MobiDB-lite"/>
    </source>
</evidence>
<dbReference type="PANTHER" id="PTHR21310:SF15">
    <property type="entry name" value="AMINOGLYCOSIDE PHOSPHOTRANSFERASE DOMAIN-CONTAINING PROTEIN"/>
    <property type="match status" value="1"/>
</dbReference>
<feature type="compositionally biased region" description="Polar residues" evidence="2">
    <location>
        <begin position="734"/>
        <end position="757"/>
    </location>
</feature>
<dbReference type="Proteomes" id="UP000760494">
    <property type="component" value="Unassembled WGS sequence"/>
</dbReference>
<feature type="domain" description="Aminoglycoside phosphotransferase" evidence="3">
    <location>
        <begin position="1039"/>
        <end position="1296"/>
    </location>
</feature>
<feature type="compositionally biased region" description="Basic and acidic residues" evidence="2">
    <location>
        <begin position="715"/>
        <end position="733"/>
    </location>
</feature>
<keyword evidence="1" id="KW-0175">Coiled coil</keyword>
<proteinExistence type="predicted"/>
<feature type="compositionally biased region" description="Polar residues" evidence="2">
    <location>
        <begin position="701"/>
        <end position="714"/>
    </location>
</feature>
<dbReference type="Gene3D" id="3.90.1200.10">
    <property type="match status" value="1"/>
</dbReference>
<protein>
    <recommendedName>
        <fullName evidence="3">Aminoglycoside phosphotransferase domain-containing protein</fullName>
    </recommendedName>
</protein>
<evidence type="ECO:0000313" key="4">
    <source>
        <dbReference type="EMBL" id="VTT82865.1"/>
    </source>
</evidence>
<dbReference type="Pfam" id="PF01636">
    <property type="entry name" value="APH"/>
    <property type="match status" value="1"/>
</dbReference>
<reference evidence="4" key="1">
    <citation type="submission" date="2019-05" db="EMBL/GenBank/DDBJ databases">
        <authorList>
            <person name="Piombo E."/>
        </authorList>
    </citation>
    <scope>NUCLEOTIDE SEQUENCE</scope>
    <source>
        <strain evidence="4">C2S</strain>
    </source>
</reference>
<evidence type="ECO:0000256" key="1">
    <source>
        <dbReference type="SAM" id="Coils"/>
    </source>
</evidence>
<evidence type="ECO:0000259" key="3">
    <source>
        <dbReference type="Pfam" id="PF01636"/>
    </source>
</evidence>
<dbReference type="InterPro" id="IPR051678">
    <property type="entry name" value="AGP_Transferase"/>
</dbReference>
<organism evidence="4 5">
    <name type="scientific">Fusarium fujikuroi</name>
    <name type="common">Bakanae and foot rot disease fungus</name>
    <name type="synonym">Gibberella fujikuroi</name>
    <dbReference type="NCBI Taxonomy" id="5127"/>
    <lineage>
        <taxon>Eukaryota</taxon>
        <taxon>Fungi</taxon>
        <taxon>Dikarya</taxon>
        <taxon>Ascomycota</taxon>
        <taxon>Pezizomycotina</taxon>
        <taxon>Sordariomycetes</taxon>
        <taxon>Hypocreomycetidae</taxon>
        <taxon>Hypocreales</taxon>
        <taxon>Nectriaceae</taxon>
        <taxon>Fusarium</taxon>
        <taxon>Fusarium fujikuroi species complex</taxon>
    </lineage>
</organism>
<name>A0A9Q9S0Q2_FUSFU</name>
<sequence>MIATIDKLPRETLTSIASVGAKVRDAISESHSIGPEQYLTITVPGTKIDLTDSDHNGSFLYDDSKHGVPPANVRQAEASLVDGMMPMSKCAVGNERKSVARSYARAIDNLIPASPTFTPSSGIPSQGKMDYAKSMEFLKQKVHGTSKTIMEVYQDKEMKWNKQRELWETERLKAIREAQEAFEDGTKDYIEKRQKYVEKWSKRDGKSYKDAIQAAWMDWVDTGKKYSVEFAFGMFQQDSMERVESSKEAMRNSAMDDPSGDGEVYGVSLTPKAWATSCKVKAEEWHQKNASRPLNGSDGSAWSRITLSYSASDIQPHESGTTALGLWTLGGADLHEDLCREMGSCDISISFSTLVVIISRPWLHSELFSDIDLDVQRGVKISPGPSCIREMIEDGENEKSSEWAFPAYPTSFIITADKTIEFKGEAKAIEEFWKGGSEVVGSIQPGPRSLRLVMAIFINSFQSDFSFGNMKRVTRASRAAAMNSPSTEEQRPRRQLITSIVQPAVAPIQQTPPQQVPARRAALSASDIKIQFLAFYLQGCRTPQQTSEKFTRGLQMVTDSAAEMASVLSYMTKNCWDRGVLYQEAVRETARVQSGYWDGYFRMVAADTQWLTNNWGGPNWLPADIRAGLEKAFGTPVPSSYVRSLVSITQAAQTKGIGLDSLWAEDGALRTAVGDGGRQCLSSELGQNIINQINDEASSIVSEASHQGQQTSTAARRDSGSEKPNDIKVEMSESSKPTPTQTDPIHEAPSSNDNDNLPATVDVPMAHEHVAQMQAQPTNDGAQSAPPVTRKRTFEQMNSTANSMYDKYKTLMTSFKAERIAQLQAEAIEKLERAESEKAATDHALVTLRAREDQLQQFRDHSKRLIHTTNSGLREQANHDIMAGALANMREAYFNGVNKLLDSFLQMSSGSLDGCTIEDLQARQTEAVDRVDKAKKRVRALDHMEKARAAHENYTEMMELRQTMRTFWMQTGERVKGLETATSNGGDASEVDESIKRSVRHVLPDTARIEVEALPSLKSFNNRVYYLECHKESQTGNNEAHVDELVLKINGRGFGSEKVQNEVSCLRLLEHFCPEIPAPRAIAWSQDGFTLDTKDAPHGEMKLSALDGTSSGWILMTKVPGTPIELSALSDNDRFQLATQLADYVTTWRRNIPPQNFAGNISFQEMACQPDIRIPGSNPDSEMQLFIRGMLGEELHCQQGIASLTEYYRLRIENKMRTLETNKTFAPNRDLMQPLDAFLQQDFPTIKALNTKEDSFVFTHYDLSPRNILVSSQPPQITGIVDFEFSGFFPPLDEFLNDCIANNGDWPKDMYEVYLKRLECNGIPTPLEGIKKEDWEQMAFLEELVEKIAPWWLPGEFQGVQLEQELNKVKSRVVETVSPPPGRDSEFAISNRIMSQYMLGPLEDLSAYGSMTSPDSVTSGTSTQQDLYPTDDSVKLEPDSPEQSLKDQIDELLAILRDIRSFITPAFSGTGRVVIAVSLFSLLQELIGAAYMYSCRRLCRPDPP</sequence>